<evidence type="ECO:0000256" key="5">
    <source>
        <dbReference type="SAM" id="MobiDB-lite"/>
    </source>
</evidence>
<organism evidence="7 8">
    <name type="scientific">Coprinopsis marcescibilis</name>
    <name type="common">Agaric fungus</name>
    <name type="synonym">Psathyrella marcescibilis</name>
    <dbReference type="NCBI Taxonomy" id="230819"/>
    <lineage>
        <taxon>Eukaryota</taxon>
        <taxon>Fungi</taxon>
        <taxon>Dikarya</taxon>
        <taxon>Basidiomycota</taxon>
        <taxon>Agaricomycotina</taxon>
        <taxon>Agaricomycetes</taxon>
        <taxon>Agaricomycetidae</taxon>
        <taxon>Agaricales</taxon>
        <taxon>Agaricineae</taxon>
        <taxon>Psathyrellaceae</taxon>
        <taxon>Coprinopsis</taxon>
    </lineage>
</organism>
<protein>
    <submittedName>
        <fullName evidence="7">Exocyst protein</fullName>
    </submittedName>
</protein>
<feature type="compositionally biased region" description="Polar residues" evidence="5">
    <location>
        <begin position="248"/>
        <end position="311"/>
    </location>
</feature>
<feature type="region of interest" description="Disordered" evidence="5">
    <location>
        <begin position="146"/>
        <end position="313"/>
    </location>
</feature>
<reference evidence="7 8" key="1">
    <citation type="journal article" date="2019" name="Nat. Ecol. Evol.">
        <title>Megaphylogeny resolves global patterns of mushroom evolution.</title>
        <authorList>
            <person name="Varga T."/>
            <person name="Krizsan K."/>
            <person name="Foldi C."/>
            <person name="Dima B."/>
            <person name="Sanchez-Garcia M."/>
            <person name="Sanchez-Ramirez S."/>
            <person name="Szollosi G.J."/>
            <person name="Szarkandi J.G."/>
            <person name="Papp V."/>
            <person name="Albert L."/>
            <person name="Andreopoulos W."/>
            <person name="Angelini C."/>
            <person name="Antonin V."/>
            <person name="Barry K.W."/>
            <person name="Bougher N.L."/>
            <person name="Buchanan P."/>
            <person name="Buyck B."/>
            <person name="Bense V."/>
            <person name="Catcheside P."/>
            <person name="Chovatia M."/>
            <person name="Cooper J."/>
            <person name="Damon W."/>
            <person name="Desjardin D."/>
            <person name="Finy P."/>
            <person name="Geml J."/>
            <person name="Haridas S."/>
            <person name="Hughes K."/>
            <person name="Justo A."/>
            <person name="Karasinski D."/>
            <person name="Kautmanova I."/>
            <person name="Kiss B."/>
            <person name="Kocsube S."/>
            <person name="Kotiranta H."/>
            <person name="LaButti K.M."/>
            <person name="Lechner B.E."/>
            <person name="Liimatainen K."/>
            <person name="Lipzen A."/>
            <person name="Lukacs Z."/>
            <person name="Mihaltcheva S."/>
            <person name="Morgado L.N."/>
            <person name="Niskanen T."/>
            <person name="Noordeloos M.E."/>
            <person name="Ohm R.A."/>
            <person name="Ortiz-Santana B."/>
            <person name="Ovrebo C."/>
            <person name="Racz N."/>
            <person name="Riley R."/>
            <person name="Savchenko A."/>
            <person name="Shiryaev A."/>
            <person name="Soop K."/>
            <person name="Spirin V."/>
            <person name="Szebenyi C."/>
            <person name="Tomsovsky M."/>
            <person name="Tulloss R.E."/>
            <person name="Uehling J."/>
            <person name="Grigoriev I.V."/>
            <person name="Vagvolgyi C."/>
            <person name="Papp T."/>
            <person name="Martin F.M."/>
            <person name="Miettinen O."/>
            <person name="Hibbett D.S."/>
            <person name="Nagy L.G."/>
        </authorList>
    </citation>
    <scope>NUCLEOTIDE SEQUENCE [LARGE SCALE GENOMIC DNA]</scope>
    <source>
        <strain evidence="7 8">CBS 121175</strain>
    </source>
</reference>
<feature type="domain" description="Exocyst complex component Sec3 PIP2-binding N-terminal" evidence="6">
    <location>
        <begin position="42"/>
        <end position="126"/>
    </location>
</feature>
<keyword evidence="8" id="KW-1185">Reference proteome</keyword>
<evidence type="ECO:0000259" key="6">
    <source>
        <dbReference type="SMART" id="SM01313"/>
    </source>
</evidence>
<dbReference type="SMART" id="SM01313">
    <property type="entry name" value="Sec3-PIP2_bind"/>
    <property type="match status" value="1"/>
</dbReference>
<dbReference type="AlphaFoldDB" id="A0A5C3LDR9"/>
<accession>A0A5C3LDR9</accession>
<name>A0A5C3LDR9_COPMA</name>
<sequence length="1091" mass="122714">MDIEQQRQTIVSSVFDKRNASGSDESYVVHLKIWEDAGTDGGGRKPRYIILSQSAKEGGYMHKSKQNTNSTFSVGKTWRIRELRGLQVLNPLSFNVTLSRTYRWETESKEEQAVFLEALVKLFRVALGPSTPLQLEGLNDYYEAQETRQPQRAAGPSNPSVTLAGSTYSGYRNTAQSNDYETARRNPSPARSNPRNAPPPSKPQSLQAPESRERTISARSRDAPRNRPPSITVPQIAAVPSPPRQTRRPSNAASTQSQIPAQTSQVVQPRASQQTTSTFSRDSRATIQSQASDSIPSRTTNASPAPTQTRKYTARADVFPIENVPSRRDQNARISYFDPANQSSLDRLLVQNTDSQIDIDGEEESARATLTNVEEMIEGYEWASDDVIGRKSTRGAVDLIQARLLDELTALEKANVHSFLESDDRIGIVMKYLEDAITELDSMNSLISSYKIHLNAVSEDILFIQSQNRGLQVQTQNQRALLGEIQNLLRTVHVDQDALMTLTQGSLEKAQSIQRLEEAASELYKALQAGRDTDMAATMERLQEYRTHNAQFCKRMFDFLSIMFTAQSKLLTGDSSGLAKSARGHPLLIEHQAIEEYLGRYSGLMLYLKEMDEGVYSKLCASYFSTISDLHQTQISNLLSIYLNLVKKAQDEEQDTSGFAGGGPPVSRSAAGMRRAGTLIRSPLEGRRDKEKNAEGDLRASEAFLMVLEQMQSSVHRESDFITDFLQINDAGLTFADYMGLDSYFRRQASRSEGLSQPTMKLIRNAMDLIFGFLPMEVKTWIDNAVAKDNIEIIGVLVVLERHLENPEPRGTPFFLNMLDKQHTRLRTAYERHVSDQLRGIEQTKLTSKKRRGVAHFIKYFSSYVTRVENQLSGAEGLEIRTLVDGGYDKIVHAMFESLKQLAKLEGEGEDKSQLNYHVIMIENMHYFVTEMSRMEVGATHVFVERAQGIYDENLGAYIKILFRRPVAKLLDFFDGVERVSQDPAGNLSSNSNYNKSALKKVVKEFTAKDMRKHIDALYKRVEKHFTEMSDKTSVSEDMVPIIWKACEHELVSITNRITTLIIQNYGDSGVSLDYTTADIESACRRQRTNA</sequence>
<dbReference type="GO" id="GO:0006887">
    <property type="term" value="P:exocytosis"/>
    <property type="evidence" value="ECO:0007669"/>
    <property type="project" value="UniProtKB-KW"/>
</dbReference>
<evidence type="ECO:0000313" key="8">
    <source>
        <dbReference type="Proteomes" id="UP000307440"/>
    </source>
</evidence>
<dbReference type="InterPro" id="IPR048628">
    <property type="entry name" value="Sec3_C"/>
</dbReference>
<evidence type="ECO:0000313" key="7">
    <source>
        <dbReference type="EMBL" id="TFK30812.1"/>
    </source>
</evidence>
<evidence type="ECO:0000256" key="3">
    <source>
        <dbReference type="ARBA" id="ARBA00022483"/>
    </source>
</evidence>
<dbReference type="InterPro" id="IPR019160">
    <property type="entry name" value="Sec3_CC"/>
</dbReference>
<keyword evidence="2" id="KW-0813">Transport</keyword>
<dbReference type="GO" id="GO:0006893">
    <property type="term" value="P:Golgi to plasma membrane transport"/>
    <property type="evidence" value="ECO:0007669"/>
    <property type="project" value="TreeGrafter"/>
</dbReference>
<dbReference type="OrthoDB" id="27109at2759"/>
<dbReference type="Gene3D" id="2.30.29.90">
    <property type="match status" value="1"/>
</dbReference>
<dbReference type="EMBL" id="ML210146">
    <property type="protein sequence ID" value="TFK30812.1"/>
    <property type="molecule type" value="Genomic_DNA"/>
</dbReference>
<keyword evidence="3" id="KW-0268">Exocytosis</keyword>
<evidence type="ECO:0000256" key="4">
    <source>
        <dbReference type="ARBA" id="ARBA00023054"/>
    </source>
</evidence>
<feature type="compositionally biased region" description="Low complexity" evidence="5">
    <location>
        <begin position="185"/>
        <end position="195"/>
    </location>
</feature>
<dbReference type="GO" id="GO:0005886">
    <property type="term" value="C:plasma membrane"/>
    <property type="evidence" value="ECO:0007669"/>
    <property type="project" value="TreeGrafter"/>
</dbReference>
<comment type="similarity">
    <text evidence="1">Belongs to the SEC3 family.</text>
</comment>
<dbReference type="Pfam" id="PF15277">
    <property type="entry name" value="Sec3-PIP2_bind"/>
    <property type="match status" value="1"/>
</dbReference>
<feature type="compositionally biased region" description="Polar residues" evidence="5">
    <location>
        <begin position="157"/>
        <end position="180"/>
    </location>
</feature>
<keyword evidence="4" id="KW-0175">Coiled coil</keyword>
<dbReference type="STRING" id="230819.A0A5C3LDR9"/>
<dbReference type="Proteomes" id="UP000307440">
    <property type="component" value="Unassembled WGS sequence"/>
</dbReference>
<dbReference type="PANTHER" id="PTHR16092">
    <property type="entry name" value="SEC3/SYNTAXIN-RELATED"/>
    <property type="match status" value="1"/>
</dbReference>
<dbReference type="Pfam" id="PF20654">
    <property type="entry name" value="Sec3_C-term"/>
    <property type="match status" value="1"/>
</dbReference>
<dbReference type="GO" id="GO:0005546">
    <property type="term" value="F:phosphatidylinositol-4,5-bisphosphate binding"/>
    <property type="evidence" value="ECO:0007669"/>
    <property type="project" value="TreeGrafter"/>
</dbReference>
<dbReference type="GO" id="GO:0000145">
    <property type="term" value="C:exocyst"/>
    <property type="evidence" value="ECO:0007669"/>
    <property type="project" value="InterPro"/>
</dbReference>
<evidence type="ECO:0000256" key="2">
    <source>
        <dbReference type="ARBA" id="ARBA00022448"/>
    </source>
</evidence>
<dbReference type="PANTHER" id="PTHR16092:SF14">
    <property type="entry name" value="EXOCYST COMPLEX COMPONENT 1 ISOFORM X1"/>
    <property type="match status" value="1"/>
</dbReference>
<dbReference type="Pfam" id="PF09763">
    <property type="entry name" value="Sec3_CC"/>
    <property type="match status" value="1"/>
</dbReference>
<gene>
    <name evidence="7" type="ORF">FA15DRAFT_751809</name>
</gene>
<dbReference type="InterPro" id="IPR028258">
    <property type="entry name" value="Sec3-PIP2_bind"/>
</dbReference>
<evidence type="ECO:0000256" key="1">
    <source>
        <dbReference type="ARBA" id="ARBA00006518"/>
    </source>
</evidence>
<proteinExistence type="inferred from homology"/>
<feature type="compositionally biased region" description="Basic and acidic residues" evidence="5">
    <location>
        <begin position="210"/>
        <end position="225"/>
    </location>
</feature>